<evidence type="ECO:0000313" key="3">
    <source>
        <dbReference type="Proteomes" id="UP000221961"/>
    </source>
</evidence>
<dbReference type="Gene3D" id="3.50.50.60">
    <property type="entry name" value="FAD/NAD(P)-binding domain"/>
    <property type="match status" value="1"/>
</dbReference>
<dbReference type="InterPro" id="IPR051704">
    <property type="entry name" value="FAD_aromatic-hydroxylase"/>
</dbReference>
<reference evidence="2 3" key="1">
    <citation type="submission" date="2017-10" db="EMBL/GenBank/DDBJ databases">
        <title>Comparative genomics between pathogenic Norcardia.</title>
        <authorList>
            <person name="Zeng L."/>
        </authorList>
    </citation>
    <scope>NUCLEOTIDE SEQUENCE [LARGE SCALE GENOMIC DNA]</scope>
    <source>
        <strain evidence="2 3">NC_YFY_NT001</strain>
    </source>
</reference>
<keyword evidence="2" id="KW-0503">Monooxygenase</keyword>
<dbReference type="PANTHER" id="PTHR46865:SF8">
    <property type="entry name" value="POSSIBLE OXIDOREDUCTASE"/>
    <property type="match status" value="1"/>
</dbReference>
<dbReference type="InterPro" id="IPR036188">
    <property type="entry name" value="FAD/NAD-bd_sf"/>
</dbReference>
<evidence type="ECO:0000259" key="1">
    <source>
        <dbReference type="Pfam" id="PF01494"/>
    </source>
</evidence>
<accession>A0A291RX97</accession>
<dbReference type="KEGG" id="ntp:CRH09_29365"/>
<name>A0A291RX97_9NOCA</name>
<gene>
    <name evidence="2" type="ORF">CRH09_29365</name>
</gene>
<proteinExistence type="predicted"/>
<organism evidence="2 3">
    <name type="scientific">Nocardia terpenica</name>
    <dbReference type="NCBI Taxonomy" id="455432"/>
    <lineage>
        <taxon>Bacteria</taxon>
        <taxon>Bacillati</taxon>
        <taxon>Actinomycetota</taxon>
        <taxon>Actinomycetes</taxon>
        <taxon>Mycobacteriales</taxon>
        <taxon>Nocardiaceae</taxon>
        <taxon>Nocardia</taxon>
    </lineage>
</organism>
<dbReference type="EMBL" id="CP023778">
    <property type="protein sequence ID" value="ATL72201.1"/>
    <property type="molecule type" value="Genomic_DNA"/>
</dbReference>
<dbReference type="Pfam" id="PF01494">
    <property type="entry name" value="FAD_binding_3"/>
    <property type="match status" value="1"/>
</dbReference>
<dbReference type="PANTHER" id="PTHR46865">
    <property type="entry name" value="OXIDOREDUCTASE-RELATED"/>
    <property type="match status" value="1"/>
</dbReference>
<sequence length="382" mass="40405">MIAGAGIAGLAASLRLHRDGWKVLVVERSPTRRSSGYMVNLVGAAYDAIARFGLVAALQPRDIGFFTTILVHADGREKLTVPPEIAQAGLGDRALTVFRGDLETALYEAVADRVPIRFGTTVRAADEHADGVRVTFSDGGSEQADLLVGADGLHSGIRKLVADPAAENLVRLNYVMAALPLTEAPPGVPENAATSFIGPGRTAAVVNMGPNRSSAFFVQHTDDPASAVAAGAAATLTAAFGDLHGGVPQVLRRIESDPGAVYFDELSQVRLDRWSRGRIVLLGDAAWCVTPFAGHGVGLAVAGADRLGAALAETPDVATALARWESALRPEVRKRQASARKGAHRFVPVTEAQVRMNEIMLQAIQLPVIRGLVRRSVQRANR</sequence>
<dbReference type="Proteomes" id="UP000221961">
    <property type="component" value="Chromosome"/>
</dbReference>
<protein>
    <submittedName>
        <fullName evidence="2">Monooxygenase</fullName>
    </submittedName>
</protein>
<feature type="domain" description="FAD-binding" evidence="1">
    <location>
        <begin position="2"/>
        <end position="313"/>
    </location>
</feature>
<keyword evidence="2" id="KW-0560">Oxidoreductase</keyword>
<dbReference type="SUPFAM" id="SSF51905">
    <property type="entry name" value="FAD/NAD(P)-binding domain"/>
    <property type="match status" value="1"/>
</dbReference>
<evidence type="ECO:0000313" key="2">
    <source>
        <dbReference type="EMBL" id="ATL72201.1"/>
    </source>
</evidence>
<dbReference type="GO" id="GO:0004497">
    <property type="term" value="F:monooxygenase activity"/>
    <property type="evidence" value="ECO:0007669"/>
    <property type="project" value="UniProtKB-KW"/>
</dbReference>
<dbReference type="InterPro" id="IPR002938">
    <property type="entry name" value="FAD-bd"/>
</dbReference>
<dbReference type="Gene3D" id="3.30.9.10">
    <property type="entry name" value="D-Amino Acid Oxidase, subunit A, domain 2"/>
    <property type="match status" value="1"/>
</dbReference>
<dbReference type="GO" id="GO:0071949">
    <property type="term" value="F:FAD binding"/>
    <property type="evidence" value="ECO:0007669"/>
    <property type="project" value="InterPro"/>
</dbReference>
<dbReference type="AlphaFoldDB" id="A0A291RX97"/>